<gene>
    <name evidence="4" type="ORF">ACFQ1E_07955</name>
</gene>
<proteinExistence type="inferred from homology"/>
<evidence type="ECO:0000313" key="5">
    <source>
        <dbReference type="Proteomes" id="UP001596977"/>
    </source>
</evidence>
<keyword evidence="5" id="KW-1185">Reference proteome</keyword>
<evidence type="ECO:0000259" key="3">
    <source>
        <dbReference type="Pfam" id="PF17482"/>
    </source>
</evidence>
<dbReference type="Pfam" id="PF04984">
    <property type="entry name" value="Phage_sheath_1"/>
    <property type="match status" value="1"/>
</dbReference>
<dbReference type="InterPro" id="IPR007067">
    <property type="entry name" value="Tail_sheath"/>
</dbReference>
<dbReference type="Pfam" id="PF17482">
    <property type="entry name" value="Phage_sheath_1C"/>
    <property type="match status" value="1"/>
</dbReference>
<protein>
    <submittedName>
        <fullName evidence="4">Phage tail sheath subtilisin-like domain-containing protein</fullName>
    </submittedName>
</protein>
<evidence type="ECO:0000259" key="2">
    <source>
        <dbReference type="Pfam" id="PF04984"/>
    </source>
</evidence>
<feature type="domain" description="Tail sheath protein subtilisin-like" evidence="2">
    <location>
        <begin position="206"/>
        <end position="366"/>
    </location>
</feature>
<evidence type="ECO:0000256" key="1">
    <source>
        <dbReference type="ARBA" id="ARBA00008005"/>
    </source>
</evidence>
<feature type="domain" description="Tail sheath protein C-terminal" evidence="3">
    <location>
        <begin position="377"/>
        <end position="476"/>
    </location>
</feature>
<dbReference type="PIRSF" id="PIRSF007349">
    <property type="entry name" value="Tsp_L"/>
    <property type="match status" value="1"/>
</dbReference>
<dbReference type="InterPro" id="IPR020287">
    <property type="entry name" value="Tail_sheath_C"/>
</dbReference>
<comment type="similarity">
    <text evidence="1">Belongs to the myoviridae tail sheath protein family.</text>
</comment>
<reference evidence="5" key="1">
    <citation type="journal article" date="2019" name="Int. J. Syst. Evol. Microbiol.">
        <title>The Global Catalogue of Microorganisms (GCM) 10K type strain sequencing project: providing services to taxonomists for standard genome sequencing and annotation.</title>
        <authorList>
            <consortium name="The Broad Institute Genomics Platform"/>
            <consortium name="The Broad Institute Genome Sequencing Center for Infectious Disease"/>
            <person name="Wu L."/>
            <person name="Ma J."/>
        </authorList>
    </citation>
    <scope>NUCLEOTIDE SEQUENCE [LARGE SCALE GENOMIC DNA]</scope>
    <source>
        <strain evidence="5">CCUG 62982</strain>
    </source>
</reference>
<accession>A0ABW3H484</accession>
<dbReference type="EMBL" id="JBHTJG010000003">
    <property type="protein sequence ID" value="MFD0946265.1"/>
    <property type="molecule type" value="Genomic_DNA"/>
</dbReference>
<dbReference type="Proteomes" id="UP001596977">
    <property type="component" value="Unassembled WGS sequence"/>
</dbReference>
<dbReference type="RefSeq" id="WP_264943638.1">
    <property type="nucleotide sequence ID" value="NZ_JAPDRA010000003.1"/>
</dbReference>
<name>A0ABW3H484_9SPHN</name>
<organism evidence="4 5">
    <name type="scientific">Sphingomonas canadensis</name>
    <dbReference type="NCBI Taxonomy" id="1219257"/>
    <lineage>
        <taxon>Bacteria</taxon>
        <taxon>Pseudomonadati</taxon>
        <taxon>Pseudomonadota</taxon>
        <taxon>Alphaproteobacteria</taxon>
        <taxon>Sphingomonadales</taxon>
        <taxon>Sphingomonadaceae</taxon>
        <taxon>Sphingomonas</taxon>
    </lineage>
</organism>
<sequence>MTSIAFDQIPAGQRLPGSQVEFSNVRALQGLPVAEQKRLIIGQRTSAGTVAALTVRRISRVDEANAWFGRGSQLAAMVAAALAANSQTEMWAIALDDNAEGTAAQWTITLTGPSSAAGTLSYLIGGVPVPVAVASGASATTMATAVAAAINAKPDLPLTATSSSGVVTLTFRHKGTIGNDLYITQNHYDGEALPAGVTSAIAATTAGATDPDLSTVWAAIGDEQYQTIALGLNSGTALSAADTELASRWGPQRQIFGRAFAGTVGSFSTVTTFGATRNGIFTTLIPSYKMPTPPWCVAAAFASVYAFHVQIDPARPFTGLTVPGVMAPRPEHRYIRTEREQMLSSALSAWKVTAGGEVAIERLISTYRVNTLGYADISWLDVNTTATLDYYRFSLRSRIEAKFPRAKLTDDTLRSIRAEIIALAQDWYDAGLMEDVAGFIARLVIERDAANPTQLNVLMAPDTVNGLLQFAARVEFIL</sequence>
<dbReference type="InterPro" id="IPR035089">
    <property type="entry name" value="Phage_sheath_subtilisin"/>
</dbReference>
<comment type="caution">
    <text evidence="4">The sequence shown here is derived from an EMBL/GenBank/DDBJ whole genome shotgun (WGS) entry which is preliminary data.</text>
</comment>
<evidence type="ECO:0000313" key="4">
    <source>
        <dbReference type="EMBL" id="MFD0946265.1"/>
    </source>
</evidence>